<name>A0ACC2IV57_9PLEO</name>
<dbReference type="EMBL" id="JAPHNI010000002">
    <property type="protein sequence ID" value="KAJ8119070.1"/>
    <property type="molecule type" value="Genomic_DNA"/>
</dbReference>
<reference evidence="1" key="1">
    <citation type="submission" date="2022-11" db="EMBL/GenBank/DDBJ databases">
        <title>Genome Sequence of Boeremia exigua.</title>
        <authorList>
            <person name="Buettner E."/>
        </authorList>
    </citation>
    <scope>NUCLEOTIDE SEQUENCE</scope>
    <source>
        <strain evidence="1">CU02</strain>
    </source>
</reference>
<keyword evidence="2" id="KW-1185">Reference proteome</keyword>
<proteinExistence type="predicted"/>
<gene>
    <name evidence="1" type="ORF">OPT61_g56</name>
</gene>
<sequence length="273" mass="29647">MGAENSSPAYPRKESGATWLATTMMSAPAFILQLSSFVMTSTDATSSISEGARAVPTPDELTEALRVEVYDHNGNKQALGDLIEAKRSVLIFTRHFCTEQIPPSSLPSNTQIGNGSYQPIDTYASTSSSAYPIYTDPTCRLHKILKFKSALKEAGDAEEKKDYMQNAGTTLGRVFGGIKGALGNLQHTPYIGPKALNGGEVILAADGRCEYMYRMQNTVDHTSVAELAHLIGVHPIQSNEVPSERAKDYGSKHLSLVSEDGYLDVRMKEDSVH</sequence>
<organism evidence="1 2">
    <name type="scientific">Boeremia exigua</name>
    <dbReference type="NCBI Taxonomy" id="749465"/>
    <lineage>
        <taxon>Eukaryota</taxon>
        <taxon>Fungi</taxon>
        <taxon>Dikarya</taxon>
        <taxon>Ascomycota</taxon>
        <taxon>Pezizomycotina</taxon>
        <taxon>Dothideomycetes</taxon>
        <taxon>Pleosporomycetidae</taxon>
        <taxon>Pleosporales</taxon>
        <taxon>Pleosporineae</taxon>
        <taxon>Didymellaceae</taxon>
        <taxon>Boeremia</taxon>
    </lineage>
</organism>
<evidence type="ECO:0000313" key="1">
    <source>
        <dbReference type="EMBL" id="KAJ8119070.1"/>
    </source>
</evidence>
<evidence type="ECO:0000313" key="2">
    <source>
        <dbReference type="Proteomes" id="UP001153331"/>
    </source>
</evidence>
<protein>
    <submittedName>
        <fullName evidence="1">Uncharacterized protein</fullName>
    </submittedName>
</protein>
<comment type="caution">
    <text evidence="1">The sequence shown here is derived from an EMBL/GenBank/DDBJ whole genome shotgun (WGS) entry which is preliminary data.</text>
</comment>
<dbReference type="Proteomes" id="UP001153331">
    <property type="component" value="Unassembled WGS sequence"/>
</dbReference>
<accession>A0ACC2IV57</accession>